<keyword evidence="1" id="KW-0732">Signal</keyword>
<name>A0A7D6EWP2_9CYAN</name>
<feature type="signal peptide" evidence="1">
    <location>
        <begin position="1"/>
        <end position="27"/>
    </location>
</feature>
<accession>A0A7D6EWP2</accession>
<dbReference type="KEGG" id="tsq:D3A95_13140"/>
<dbReference type="EMBL" id="CP032152">
    <property type="protein sequence ID" value="QLL29764.1"/>
    <property type="molecule type" value="Genomic_DNA"/>
</dbReference>
<dbReference type="AlphaFoldDB" id="A0A7D6EWP2"/>
<dbReference type="Proteomes" id="UP000261812">
    <property type="component" value="Chromosome"/>
</dbReference>
<sequence>MLKTLQVVGLSSLTGLAVLSFADAAAAQLNVNINFGGSRQPVYVVPSPPSQPVYVVPTPQTQPVYVVQPGAVRVRSRHHRKKPHQNQPQFVIPTNPSGVLITF</sequence>
<protein>
    <submittedName>
        <fullName evidence="2">Uncharacterized protein</fullName>
    </submittedName>
</protein>
<keyword evidence="3" id="KW-1185">Reference proteome</keyword>
<evidence type="ECO:0000313" key="2">
    <source>
        <dbReference type="EMBL" id="QLL29764.1"/>
    </source>
</evidence>
<organism evidence="2 3">
    <name type="scientific">Thermosynechococcus sichuanensis E542</name>
    <dbReference type="NCBI Taxonomy" id="2016101"/>
    <lineage>
        <taxon>Bacteria</taxon>
        <taxon>Bacillati</taxon>
        <taxon>Cyanobacteriota</taxon>
        <taxon>Cyanophyceae</taxon>
        <taxon>Acaryochloridales</taxon>
        <taxon>Thermosynechococcaceae</taxon>
        <taxon>Thermosynechococcus</taxon>
        <taxon>Thermosynechococcus sichuanensis</taxon>
    </lineage>
</organism>
<feature type="chain" id="PRO_5027989624" evidence="1">
    <location>
        <begin position="28"/>
        <end position="103"/>
    </location>
</feature>
<evidence type="ECO:0000256" key="1">
    <source>
        <dbReference type="SAM" id="SignalP"/>
    </source>
</evidence>
<evidence type="ECO:0000313" key="3">
    <source>
        <dbReference type="Proteomes" id="UP000261812"/>
    </source>
</evidence>
<reference evidence="3" key="1">
    <citation type="submission" date="2018-09" db="EMBL/GenBank/DDBJ databases">
        <title>Complete genome sequence of thermophilic cyanobacteria strain Thermosynechococcus elongatus PKUAC-SCTE542.</title>
        <authorList>
            <person name="Liang Y."/>
            <person name="Tang J."/>
            <person name="Daroch M."/>
        </authorList>
    </citation>
    <scope>NUCLEOTIDE SEQUENCE [LARGE SCALE GENOMIC DNA]</scope>
    <source>
        <strain evidence="3">E542</strain>
    </source>
</reference>
<gene>
    <name evidence="2" type="ORF">D3A95_13140</name>
</gene>
<dbReference type="RefSeq" id="WP_181496084.1">
    <property type="nucleotide sequence ID" value="NZ_CP032152.1"/>
</dbReference>
<proteinExistence type="predicted"/>